<organism evidence="1">
    <name type="scientific">marine metagenome</name>
    <dbReference type="NCBI Taxonomy" id="408172"/>
    <lineage>
        <taxon>unclassified sequences</taxon>
        <taxon>metagenomes</taxon>
        <taxon>ecological metagenomes</taxon>
    </lineage>
</organism>
<accession>A0A382XUV9</accession>
<proteinExistence type="predicted"/>
<evidence type="ECO:0000313" key="1">
    <source>
        <dbReference type="EMBL" id="SVD74261.1"/>
    </source>
</evidence>
<name>A0A382XUV9_9ZZZZ</name>
<gene>
    <name evidence="1" type="ORF">METZ01_LOCUS427115</name>
</gene>
<sequence length="150" mass="17188">MKSLSEIETVSKRASRAAGYSWGICEEVGKNIRLLEMFGLPGIKNLNDYFDKKKKQKFENLKLINAENKSTKFQYCPIISGTSLLDQIKSLNNLNEIKFEGIAYPLLFLPFVSRASEIIGKRLLLKLDSNEFLLNFNNNIFSNFINNEII</sequence>
<protein>
    <submittedName>
        <fullName evidence="1">Uncharacterized protein</fullName>
    </submittedName>
</protein>
<dbReference type="InterPro" id="IPR022201">
    <property type="entry name" value="DUF3726"/>
</dbReference>
<feature type="non-terminal residue" evidence="1">
    <location>
        <position position="150"/>
    </location>
</feature>
<dbReference type="AlphaFoldDB" id="A0A382XUV9"/>
<dbReference type="EMBL" id="UINC01170291">
    <property type="protein sequence ID" value="SVD74261.1"/>
    <property type="molecule type" value="Genomic_DNA"/>
</dbReference>
<feature type="non-terminal residue" evidence="1">
    <location>
        <position position="1"/>
    </location>
</feature>
<reference evidence="1" key="1">
    <citation type="submission" date="2018-05" db="EMBL/GenBank/DDBJ databases">
        <authorList>
            <person name="Lanie J.A."/>
            <person name="Ng W.-L."/>
            <person name="Kazmierczak K.M."/>
            <person name="Andrzejewski T.M."/>
            <person name="Davidsen T.M."/>
            <person name="Wayne K.J."/>
            <person name="Tettelin H."/>
            <person name="Glass J.I."/>
            <person name="Rusch D."/>
            <person name="Podicherti R."/>
            <person name="Tsui H.-C.T."/>
            <person name="Winkler M.E."/>
        </authorList>
    </citation>
    <scope>NUCLEOTIDE SEQUENCE</scope>
</reference>
<dbReference type="Pfam" id="PF12525">
    <property type="entry name" value="DUF3726"/>
    <property type="match status" value="1"/>
</dbReference>